<evidence type="ECO:0000313" key="3">
    <source>
        <dbReference type="Proteomes" id="UP000054166"/>
    </source>
</evidence>
<keyword evidence="3" id="KW-1185">Reference proteome</keyword>
<reference evidence="2 3" key="1">
    <citation type="submission" date="2014-04" db="EMBL/GenBank/DDBJ databases">
        <authorList>
            <consortium name="DOE Joint Genome Institute"/>
            <person name="Kuo A."/>
            <person name="Tarkka M."/>
            <person name="Buscot F."/>
            <person name="Kohler A."/>
            <person name="Nagy L.G."/>
            <person name="Floudas D."/>
            <person name="Copeland A."/>
            <person name="Barry K.W."/>
            <person name="Cichocki N."/>
            <person name="Veneault-Fourrey C."/>
            <person name="LaButti K."/>
            <person name="Lindquist E.A."/>
            <person name="Lipzen A."/>
            <person name="Lundell T."/>
            <person name="Morin E."/>
            <person name="Murat C."/>
            <person name="Sun H."/>
            <person name="Tunlid A."/>
            <person name="Henrissat B."/>
            <person name="Grigoriev I.V."/>
            <person name="Hibbett D.S."/>
            <person name="Martin F."/>
            <person name="Nordberg H.P."/>
            <person name="Cantor M.N."/>
            <person name="Hua S.X."/>
        </authorList>
    </citation>
    <scope>NUCLEOTIDE SEQUENCE [LARGE SCALE GENOMIC DNA]</scope>
    <source>
        <strain evidence="2 3">F 1598</strain>
    </source>
</reference>
<feature type="chain" id="PRO_5002164667" evidence="1">
    <location>
        <begin position="21"/>
        <end position="61"/>
    </location>
</feature>
<dbReference type="EMBL" id="KN832981">
    <property type="protein sequence ID" value="KIM86726.1"/>
    <property type="molecule type" value="Genomic_DNA"/>
</dbReference>
<dbReference type="InParanoid" id="A0A0C3G7U2"/>
<keyword evidence="1" id="KW-0732">Signal</keyword>
<accession>A0A0C3G7U2</accession>
<dbReference type="HOGENOM" id="CLU_2923453_0_0_1"/>
<proteinExistence type="predicted"/>
<evidence type="ECO:0000313" key="2">
    <source>
        <dbReference type="EMBL" id="KIM86726.1"/>
    </source>
</evidence>
<evidence type="ECO:0000256" key="1">
    <source>
        <dbReference type="SAM" id="SignalP"/>
    </source>
</evidence>
<reference evidence="3" key="2">
    <citation type="submission" date="2015-01" db="EMBL/GenBank/DDBJ databases">
        <title>Evolutionary Origins and Diversification of the Mycorrhizal Mutualists.</title>
        <authorList>
            <consortium name="DOE Joint Genome Institute"/>
            <consortium name="Mycorrhizal Genomics Consortium"/>
            <person name="Kohler A."/>
            <person name="Kuo A."/>
            <person name="Nagy L.G."/>
            <person name="Floudas D."/>
            <person name="Copeland A."/>
            <person name="Barry K.W."/>
            <person name="Cichocki N."/>
            <person name="Veneault-Fourrey C."/>
            <person name="LaButti K."/>
            <person name="Lindquist E.A."/>
            <person name="Lipzen A."/>
            <person name="Lundell T."/>
            <person name="Morin E."/>
            <person name="Murat C."/>
            <person name="Riley R."/>
            <person name="Ohm R."/>
            <person name="Sun H."/>
            <person name="Tunlid A."/>
            <person name="Henrissat B."/>
            <person name="Grigoriev I.V."/>
            <person name="Hibbett D.S."/>
            <person name="Martin F."/>
        </authorList>
    </citation>
    <scope>NUCLEOTIDE SEQUENCE [LARGE SCALE GENOMIC DNA]</scope>
    <source>
        <strain evidence="3">F 1598</strain>
    </source>
</reference>
<gene>
    <name evidence="2" type="ORF">PILCRDRAFT_4619</name>
</gene>
<dbReference type="Proteomes" id="UP000054166">
    <property type="component" value="Unassembled WGS sequence"/>
</dbReference>
<organism evidence="2 3">
    <name type="scientific">Piloderma croceum (strain F 1598)</name>
    <dbReference type="NCBI Taxonomy" id="765440"/>
    <lineage>
        <taxon>Eukaryota</taxon>
        <taxon>Fungi</taxon>
        <taxon>Dikarya</taxon>
        <taxon>Basidiomycota</taxon>
        <taxon>Agaricomycotina</taxon>
        <taxon>Agaricomycetes</taxon>
        <taxon>Agaricomycetidae</taxon>
        <taxon>Atheliales</taxon>
        <taxon>Atheliaceae</taxon>
        <taxon>Piloderma</taxon>
    </lineage>
</organism>
<name>A0A0C3G7U2_PILCF</name>
<sequence>MYSKIIAAIFLASTSLGTLAAPLPRVGEPEINARDCIMMKHDACLRDIAEDVGKREPVGQA</sequence>
<feature type="signal peptide" evidence="1">
    <location>
        <begin position="1"/>
        <end position="20"/>
    </location>
</feature>
<dbReference type="AlphaFoldDB" id="A0A0C3G7U2"/>
<protein>
    <submittedName>
        <fullName evidence="2">Uncharacterized protein</fullName>
    </submittedName>
</protein>